<proteinExistence type="predicted"/>
<accession>A0A4C1WLD3</accession>
<sequence>MVDHPKALSYGAKIALEAYDNRSPANKTVMMVFPARRTITKFNSVIRLYNSSEHSPFYEESWIYCFDPLWGTVPSHGQGGEPLVNCNTGVDHRTPTGQGNAILDTKVGIFLPGWFIMEERRQKLIVGSRKHLVRPGAPQTCEFSLRRERRIKPVMSSPCIRAQGVCLTRTD</sequence>
<protein>
    <submittedName>
        <fullName evidence="1">Uncharacterized protein</fullName>
    </submittedName>
</protein>
<evidence type="ECO:0000313" key="1">
    <source>
        <dbReference type="EMBL" id="GBP51823.1"/>
    </source>
</evidence>
<keyword evidence="2" id="KW-1185">Reference proteome</keyword>
<gene>
    <name evidence="1" type="ORF">EVAR_88527_1</name>
</gene>
<dbReference type="Proteomes" id="UP000299102">
    <property type="component" value="Unassembled WGS sequence"/>
</dbReference>
<organism evidence="1 2">
    <name type="scientific">Eumeta variegata</name>
    <name type="common">Bagworm moth</name>
    <name type="synonym">Eumeta japonica</name>
    <dbReference type="NCBI Taxonomy" id="151549"/>
    <lineage>
        <taxon>Eukaryota</taxon>
        <taxon>Metazoa</taxon>
        <taxon>Ecdysozoa</taxon>
        <taxon>Arthropoda</taxon>
        <taxon>Hexapoda</taxon>
        <taxon>Insecta</taxon>
        <taxon>Pterygota</taxon>
        <taxon>Neoptera</taxon>
        <taxon>Endopterygota</taxon>
        <taxon>Lepidoptera</taxon>
        <taxon>Glossata</taxon>
        <taxon>Ditrysia</taxon>
        <taxon>Tineoidea</taxon>
        <taxon>Psychidae</taxon>
        <taxon>Oiketicinae</taxon>
        <taxon>Eumeta</taxon>
    </lineage>
</organism>
<evidence type="ECO:0000313" key="2">
    <source>
        <dbReference type="Proteomes" id="UP000299102"/>
    </source>
</evidence>
<name>A0A4C1WLD3_EUMVA</name>
<dbReference type="EMBL" id="BGZK01000590">
    <property type="protein sequence ID" value="GBP51823.1"/>
    <property type="molecule type" value="Genomic_DNA"/>
</dbReference>
<comment type="caution">
    <text evidence="1">The sequence shown here is derived from an EMBL/GenBank/DDBJ whole genome shotgun (WGS) entry which is preliminary data.</text>
</comment>
<dbReference type="AlphaFoldDB" id="A0A4C1WLD3"/>
<reference evidence="1 2" key="1">
    <citation type="journal article" date="2019" name="Commun. Biol.">
        <title>The bagworm genome reveals a unique fibroin gene that provides high tensile strength.</title>
        <authorList>
            <person name="Kono N."/>
            <person name="Nakamura H."/>
            <person name="Ohtoshi R."/>
            <person name="Tomita M."/>
            <person name="Numata K."/>
            <person name="Arakawa K."/>
        </authorList>
    </citation>
    <scope>NUCLEOTIDE SEQUENCE [LARGE SCALE GENOMIC DNA]</scope>
</reference>